<dbReference type="RefSeq" id="WP_315663199.1">
    <property type="nucleotide sequence ID" value="NZ_JBBWYZ010000027.1"/>
</dbReference>
<sequence length="146" mass="16274">MKPYIELKTSLLCSFISLAGLAMATRAIAQTPSRDSEPFVFGCGTGCRVRAVRISEVETIRLRDGSLANTALFEFQQFRDYDTPQAYVAFSGTSRHFAICSTRRVGANSGEDYVPNPDWWVQLRGDRDDYATVSGGSVHYFDRLCP</sequence>
<keyword evidence="1" id="KW-0732">Signal</keyword>
<evidence type="ECO:0000313" key="2">
    <source>
        <dbReference type="EMBL" id="MEK9514886.1"/>
    </source>
</evidence>
<dbReference type="EMBL" id="JBBWYZ010000027">
    <property type="protein sequence ID" value="MEK9514886.1"/>
    <property type="molecule type" value="Genomic_DNA"/>
</dbReference>
<feature type="chain" id="PRO_5047103332" evidence="1">
    <location>
        <begin position="30"/>
        <end position="146"/>
    </location>
</feature>
<protein>
    <submittedName>
        <fullName evidence="2">Uncharacterized protein</fullName>
    </submittedName>
</protein>
<proteinExistence type="predicted"/>
<gene>
    <name evidence="2" type="ORF">AAEJ74_25485</name>
</gene>
<dbReference type="Proteomes" id="UP001387447">
    <property type="component" value="Unassembled WGS sequence"/>
</dbReference>
<comment type="caution">
    <text evidence="2">The sequence shown here is derived from an EMBL/GenBank/DDBJ whole genome shotgun (WGS) entry which is preliminary data.</text>
</comment>
<accession>A0ABU9ET72</accession>
<evidence type="ECO:0000256" key="1">
    <source>
        <dbReference type="SAM" id="SignalP"/>
    </source>
</evidence>
<feature type="signal peptide" evidence="1">
    <location>
        <begin position="1"/>
        <end position="29"/>
    </location>
</feature>
<reference evidence="2 3" key="1">
    <citation type="journal article" date="2024" name="Front. Microbiol.">
        <title>Transcriptomic insights into the dominance of two phototrophs throughout the water column of a tropical hypersaline-alkaline crater lake (Dziani Dzaha, Mayotte).</title>
        <authorList>
            <person name="Duperron S."/>
            <person name="Halary S."/>
            <person name="Bouly J.-P."/>
            <person name="Roussel T."/>
            <person name="Hugoni M."/>
            <person name="Bruto M."/>
            <person name="Oger P."/>
            <person name="Duval C."/>
            <person name="Woo A."/>
            <person name="Jezequiel D."/>
            <person name="Ader M."/>
            <person name="Leboulanger C."/>
            <person name="Agogue H."/>
            <person name="Grossi V."/>
            <person name="Trousselier M."/>
            <person name="Bernard C."/>
        </authorList>
    </citation>
    <scope>NUCLEOTIDE SEQUENCE [LARGE SCALE GENOMIC DNA]</scope>
    <source>
        <strain evidence="2 3">PMC 851.14</strain>
    </source>
</reference>
<organism evidence="2 3">
    <name type="scientific">Limnospira fusiformis PMC 851.14</name>
    <dbReference type="NCBI Taxonomy" id="2219512"/>
    <lineage>
        <taxon>Bacteria</taxon>
        <taxon>Bacillati</taxon>
        <taxon>Cyanobacteriota</taxon>
        <taxon>Cyanophyceae</taxon>
        <taxon>Oscillatoriophycideae</taxon>
        <taxon>Oscillatoriales</taxon>
        <taxon>Sirenicapillariaceae</taxon>
        <taxon>Limnospira</taxon>
    </lineage>
</organism>
<keyword evidence="3" id="KW-1185">Reference proteome</keyword>
<name>A0ABU9ET72_LIMFS</name>
<evidence type="ECO:0000313" key="3">
    <source>
        <dbReference type="Proteomes" id="UP001387447"/>
    </source>
</evidence>